<evidence type="ECO:0000313" key="2">
    <source>
        <dbReference type="EMBL" id="PIT88161.1"/>
    </source>
</evidence>
<accession>A0A2M6W5V9</accession>
<feature type="transmembrane region" description="Helical" evidence="1">
    <location>
        <begin position="372"/>
        <end position="390"/>
    </location>
</feature>
<gene>
    <name evidence="2" type="ORF">COU29_04080</name>
</gene>
<feature type="transmembrane region" description="Helical" evidence="1">
    <location>
        <begin position="142"/>
        <end position="163"/>
    </location>
</feature>
<sequence>MTNKIVEILRKIVKPACLIYAVAASFSVANFPAVKFAHFLGISQDGATLFRGFIFFIAVIILFYFAFKNFRSLKSYLSWNIFFRSAIIFLVLSALVSTLHVIFMGEVYANISISPFGQDTGFFYRRILEPALAYFLQFKGQVLYTIFHFLITYSCIYMIVLWLERKLEVKFKIWQLVSMMTAGMIIFQFQAPGYAEQVILLLCLLSIFIPMDKYGRISLIAMMFLTHESAALFLGLIFSWFYFPKEERKLYLLLVVSNYFLWWANYDFNFVNLFLGHLTLGNDNAIGIFFKNIKLAVLSVFFAYKFLWLFVLSGIYYCLKNKNYNIFWQIAAMVFIPLVLVLVPDTSRVVGWGSIGVFLAIAYSAKYLRSWIFNLILVMNLLLPSVAVGISTAGAVSYPGLYGLAIDLFKVLVKNYLM</sequence>
<feature type="transmembrane region" description="Helical" evidence="1">
    <location>
        <begin position="49"/>
        <end position="67"/>
    </location>
</feature>
<reference evidence="3" key="1">
    <citation type="submission" date="2017-09" db="EMBL/GenBank/DDBJ databases">
        <title>Depth-based differentiation of microbial function through sediment-hosted aquifers and enrichment of novel symbionts in the deep terrestrial subsurface.</title>
        <authorList>
            <person name="Probst A.J."/>
            <person name="Ladd B."/>
            <person name="Jarett J.K."/>
            <person name="Geller-Mcgrath D.E."/>
            <person name="Sieber C.M.K."/>
            <person name="Emerson J.B."/>
            <person name="Anantharaman K."/>
            <person name="Thomas B.C."/>
            <person name="Malmstrom R."/>
            <person name="Stieglmeier M."/>
            <person name="Klingl A."/>
            <person name="Woyke T."/>
            <person name="Ryan C.M."/>
            <person name="Banfield J.F."/>
        </authorList>
    </citation>
    <scope>NUCLEOTIDE SEQUENCE [LARGE SCALE GENOMIC DNA]</scope>
</reference>
<dbReference type="AlphaFoldDB" id="A0A2M6W5V9"/>
<feature type="transmembrane region" description="Helical" evidence="1">
    <location>
        <begin position="326"/>
        <end position="343"/>
    </location>
</feature>
<dbReference type="EMBL" id="PFBV01000005">
    <property type="protein sequence ID" value="PIT88161.1"/>
    <property type="molecule type" value="Genomic_DNA"/>
</dbReference>
<comment type="caution">
    <text evidence="2">The sequence shown here is derived from an EMBL/GenBank/DDBJ whole genome shotgun (WGS) entry which is preliminary data.</text>
</comment>
<dbReference type="Proteomes" id="UP000231426">
    <property type="component" value="Unassembled WGS sequence"/>
</dbReference>
<feature type="transmembrane region" description="Helical" evidence="1">
    <location>
        <begin position="217"/>
        <end position="243"/>
    </location>
</feature>
<feature type="transmembrane region" description="Helical" evidence="1">
    <location>
        <begin position="295"/>
        <end position="319"/>
    </location>
</feature>
<protein>
    <submittedName>
        <fullName evidence="2">Uncharacterized protein</fullName>
    </submittedName>
</protein>
<evidence type="ECO:0000256" key="1">
    <source>
        <dbReference type="SAM" id="Phobius"/>
    </source>
</evidence>
<feature type="transmembrane region" description="Helical" evidence="1">
    <location>
        <begin position="184"/>
        <end position="211"/>
    </location>
</feature>
<proteinExistence type="predicted"/>
<keyword evidence="1" id="KW-1133">Transmembrane helix</keyword>
<evidence type="ECO:0000313" key="3">
    <source>
        <dbReference type="Proteomes" id="UP000231426"/>
    </source>
</evidence>
<name>A0A2M6W5V9_9BACT</name>
<keyword evidence="1" id="KW-0472">Membrane</keyword>
<organism evidence="2 3">
    <name type="scientific">Candidatus Magasanikbacteria bacterium CG10_big_fil_rev_8_21_14_0_10_36_32</name>
    <dbReference type="NCBI Taxonomy" id="1974646"/>
    <lineage>
        <taxon>Bacteria</taxon>
        <taxon>Candidatus Magasanikiibacteriota</taxon>
    </lineage>
</organism>
<feature type="transmembrane region" description="Helical" evidence="1">
    <location>
        <begin position="12"/>
        <end position="29"/>
    </location>
</feature>
<feature type="transmembrane region" description="Helical" evidence="1">
    <location>
        <begin position="79"/>
        <end position="103"/>
    </location>
</feature>
<keyword evidence="1" id="KW-0812">Transmembrane</keyword>
<feature type="transmembrane region" description="Helical" evidence="1">
    <location>
        <begin position="250"/>
        <end position="275"/>
    </location>
</feature>
<feature type="transmembrane region" description="Helical" evidence="1">
    <location>
        <begin position="349"/>
        <end position="365"/>
    </location>
</feature>